<gene>
    <name evidence="3" type="ORF">BaRGS_00026442</name>
</gene>
<evidence type="ECO:0000256" key="1">
    <source>
        <dbReference type="SAM" id="MobiDB-lite"/>
    </source>
</evidence>
<keyword evidence="2" id="KW-0812">Transmembrane</keyword>
<evidence type="ECO:0000256" key="2">
    <source>
        <dbReference type="SAM" id="Phobius"/>
    </source>
</evidence>
<protein>
    <submittedName>
        <fullName evidence="3">Uncharacterized protein</fullName>
    </submittedName>
</protein>
<name>A0ABD0K508_9CAEN</name>
<keyword evidence="2" id="KW-1133">Transmembrane helix</keyword>
<proteinExistence type="predicted"/>
<organism evidence="3 4">
    <name type="scientific">Batillaria attramentaria</name>
    <dbReference type="NCBI Taxonomy" id="370345"/>
    <lineage>
        <taxon>Eukaryota</taxon>
        <taxon>Metazoa</taxon>
        <taxon>Spiralia</taxon>
        <taxon>Lophotrochozoa</taxon>
        <taxon>Mollusca</taxon>
        <taxon>Gastropoda</taxon>
        <taxon>Caenogastropoda</taxon>
        <taxon>Sorbeoconcha</taxon>
        <taxon>Cerithioidea</taxon>
        <taxon>Batillariidae</taxon>
        <taxon>Batillaria</taxon>
    </lineage>
</organism>
<keyword evidence="4" id="KW-1185">Reference proteome</keyword>
<reference evidence="3 4" key="1">
    <citation type="journal article" date="2023" name="Sci. Data">
        <title>Genome assembly of the Korean intertidal mud-creeper Batillaria attramentaria.</title>
        <authorList>
            <person name="Patra A.K."/>
            <person name="Ho P.T."/>
            <person name="Jun S."/>
            <person name="Lee S.J."/>
            <person name="Kim Y."/>
            <person name="Won Y.J."/>
        </authorList>
    </citation>
    <scope>NUCLEOTIDE SEQUENCE [LARGE SCALE GENOMIC DNA]</scope>
    <source>
        <strain evidence="3">Wonlab-2016</strain>
    </source>
</reference>
<sequence length="159" mass="17183">MPPGSLANRGQLSSSWAGRPPPLPPENPNCSSLAAQLVTMRYKQRALLHVIFASIASCCGVITMVTILSQNTMSTSTFPALHLLPYFRTRPPEHSRPHLPYTENGVGSKVIAQPPTGGALGLIFFRPLPLCAASVMRWSNSALLFVEDCSVTRLVRSAI</sequence>
<evidence type="ECO:0000313" key="3">
    <source>
        <dbReference type="EMBL" id="KAK7482314.1"/>
    </source>
</evidence>
<accession>A0ABD0K508</accession>
<comment type="caution">
    <text evidence="3">The sequence shown here is derived from an EMBL/GenBank/DDBJ whole genome shotgun (WGS) entry which is preliminary data.</text>
</comment>
<feature type="transmembrane region" description="Helical" evidence="2">
    <location>
        <begin position="46"/>
        <end position="68"/>
    </location>
</feature>
<dbReference type="Proteomes" id="UP001519460">
    <property type="component" value="Unassembled WGS sequence"/>
</dbReference>
<feature type="region of interest" description="Disordered" evidence="1">
    <location>
        <begin position="1"/>
        <end position="28"/>
    </location>
</feature>
<evidence type="ECO:0000313" key="4">
    <source>
        <dbReference type="Proteomes" id="UP001519460"/>
    </source>
</evidence>
<keyword evidence="2" id="KW-0472">Membrane</keyword>
<dbReference type="AlphaFoldDB" id="A0ABD0K508"/>
<dbReference type="EMBL" id="JACVVK020000247">
    <property type="protein sequence ID" value="KAK7482314.1"/>
    <property type="molecule type" value="Genomic_DNA"/>
</dbReference>